<proteinExistence type="predicted"/>
<gene>
    <name evidence="3" type="ORF">PISL3812_04357</name>
</gene>
<feature type="compositionally biased region" description="Low complexity" evidence="2">
    <location>
        <begin position="254"/>
        <end position="271"/>
    </location>
</feature>
<reference evidence="3 4" key="1">
    <citation type="submission" date="2015-04" db="EMBL/GenBank/DDBJ databases">
        <authorList>
            <person name="Syromyatnikov M.Y."/>
            <person name="Popov V.N."/>
        </authorList>
    </citation>
    <scope>NUCLEOTIDE SEQUENCE [LARGE SCALE GENOMIC DNA]</scope>
    <source>
        <strain evidence="3">WF-38-12</strain>
    </source>
</reference>
<feature type="region of interest" description="Disordered" evidence="2">
    <location>
        <begin position="236"/>
        <end position="271"/>
    </location>
</feature>
<name>A0A0U1LXL1_TALIS</name>
<keyword evidence="4" id="KW-1185">Reference proteome</keyword>
<feature type="coiled-coil region" evidence="1">
    <location>
        <begin position="135"/>
        <end position="162"/>
    </location>
</feature>
<dbReference type="AlphaFoldDB" id="A0A0U1LXL1"/>
<evidence type="ECO:0000313" key="4">
    <source>
        <dbReference type="Proteomes" id="UP000054383"/>
    </source>
</evidence>
<evidence type="ECO:0000256" key="1">
    <source>
        <dbReference type="SAM" id="Coils"/>
    </source>
</evidence>
<dbReference type="Proteomes" id="UP000054383">
    <property type="component" value="Unassembled WGS sequence"/>
</dbReference>
<accession>A0A0U1LXL1</accession>
<protein>
    <submittedName>
        <fullName evidence="3">Uncharacterized protein</fullName>
    </submittedName>
</protein>
<keyword evidence="1" id="KW-0175">Coiled coil</keyword>
<sequence length="271" mass="30071">MTLSDGDDGQPSYLPGEIAIQRINNKVLGFPEETAPILTPQKDCQVLAFGTLEALLTNIRRYNEAFETIQSVPQIDDTKSINPAFRSLIAAGKDIQTLGAYLRRVQLLDEAWHSSPGVQLLLNPDASTDLASIAIEARDKRKNELEKEREEAARNKAIYRMTERARREELEKAIREGINLMMSIHTLGREAESNMVTDGLTEAENELTREIQNSSQPTTVEDLKSVDEPLISAKENRARKATQAASFKLKGDNPSSSVVVEVPSPESLINK</sequence>
<evidence type="ECO:0000256" key="2">
    <source>
        <dbReference type="SAM" id="MobiDB-lite"/>
    </source>
</evidence>
<evidence type="ECO:0000313" key="3">
    <source>
        <dbReference type="EMBL" id="CRG87340.1"/>
    </source>
</evidence>
<dbReference type="EMBL" id="CVMT01000003">
    <property type="protein sequence ID" value="CRG87340.1"/>
    <property type="molecule type" value="Genomic_DNA"/>
</dbReference>
<dbReference type="OrthoDB" id="10460435at2759"/>
<organism evidence="3 4">
    <name type="scientific">Talaromyces islandicus</name>
    <name type="common">Penicillium islandicum</name>
    <dbReference type="NCBI Taxonomy" id="28573"/>
    <lineage>
        <taxon>Eukaryota</taxon>
        <taxon>Fungi</taxon>
        <taxon>Dikarya</taxon>
        <taxon>Ascomycota</taxon>
        <taxon>Pezizomycotina</taxon>
        <taxon>Eurotiomycetes</taxon>
        <taxon>Eurotiomycetidae</taxon>
        <taxon>Eurotiales</taxon>
        <taxon>Trichocomaceae</taxon>
        <taxon>Talaromyces</taxon>
        <taxon>Talaromyces sect. Islandici</taxon>
    </lineage>
</organism>